<evidence type="ECO:0000256" key="1">
    <source>
        <dbReference type="ARBA" id="ARBA00023015"/>
    </source>
</evidence>
<dbReference type="PRINTS" id="PR00038">
    <property type="entry name" value="HTHLUXR"/>
</dbReference>
<dbReference type="InterPro" id="IPR011006">
    <property type="entry name" value="CheY-like_superfamily"/>
</dbReference>
<evidence type="ECO:0000313" key="4">
    <source>
        <dbReference type="EMBL" id="MUK89035.1"/>
    </source>
</evidence>
<dbReference type="PROSITE" id="PS50043">
    <property type="entry name" value="HTH_LUXR_2"/>
    <property type="match status" value="1"/>
</dbReference>
<dbReference type="InterPro" id="IPR036388">
    <property type="entry name" value="WH-like_DNA-bd_sf"/>
</dbReference>
<evidence type="ECO:0000313" key="5">
    <source>
        <dbReference type="Proteomes" id="UP000469125"/>
    </source>
</evidence>
<dbReference type="AlphaFoldDB" id="A0A6N8FHV7"/>
<dbReference type="Gene3D" id="3.40.50.2300">
    <property type="match status" value="1"/>
</dbReference>
<keyword evidence="2" id="KW-0804">Transcription</keyword>
<dbReference type="EMBL" id="WOCA01000008">
    <property type="protein sequence ID" value="MUK89035.1"/>
    <property type="molecule type" value="Genomic_DNA"/>
</dbReference>
<organism evidence="4 5">
    <name type="scientific">Ornithinibacillus caprae</name>
    <dbReference type="NCBI Taxonomy" id="2678566"/>
    <lineage>
        <taxon>Bacteria</taxon>
        <taxon>Bacillati</taxon>
        <taxon>Bacillota</taxon>
        <taxon>Bacilli</taxon>
        <taxon>Bacillales</taxon>
        <taxon>Bacillaceae</taxon>
        <taxon>Ornithinibacillus</taxon>
    </lineage>
</organism>
<dbReference type="PANTHER" id="PTHR45566">
    <property type="entry name" value="HTH-TYPE TRANSCRIPTIONAL REGULATOR YHJB-RELATED"/>
    <property type="match status" value="1"/>
</dbReference>
<dbReference type="GO" id="GO:0003677">
    <property type="term" value="F:DNA binding"/>
    <property type="evidence" value="ECO:0007669"/>
    <property type="project" value="UniProtKB-KW"/>
</dbReference>
<accession>A0A6N8FHV7</accession>
<feature type="domain" description="HTH luxR-type" evidence="3">
    <location>
        <begin position="144"/>
        <end position="209"/>
    </location>
</feature>
<reference evidence="4 5" key="1">
    <citation type="submission" date="2019-11" db="EMBL/GenBank/DDBJ databases">
        <authorList>
            <person name="Li X."/>
        </authorList>
    </citation>
    <scope>NUCLEOTIDE SEQUENCE [LARGE SCALE GENOMIC DNA]</scope>
    <source>
        <strain evidence="4 5">L9</strain>
    </source>
</reference>
<dbReference type="InterPro" id="IPR000792">
    <property type="entry name" value="Tscrpt_reg_LuxR_C"/>
</dbReference>
<dbReference type="Gene3D" id="1.10.10.10">
    <property type="entry name" value="Winged helix-like DNA-binding domain superfamily/Winged helix DNA-binding domain"/>
    <property type="match status" value="1"/>
</dbReference>
<dbReference type="SMART" id="SM00421">
    <property type="entry name" value="HTH_LUXR"/>
    <property type="match status" value="1"/>
</dbReference>
<dbReference type="SUPFAM" id="SSF52172">
    <property type="entry name" value="CheY-like"/>
    <property type="match status" value="1"/>
</dbReference>
<proteinExistence type="predicted"/>
<keyword evidence="4" id="KW-0238">DNA-binding</keyword>
<evidence type="ECO:0000259" key="3">
    <source>
        <dbReference type="PROSITE" id="PS50043"/>
    </source>
</evidence>
<evidence type="ECO:0000256" key="2">
    <source>
        <dbReference type="ARBA" id="ARBA00023163"/>
    </source>
</evidence>
<dbReference type="Pfam" id="PF00196">
    <property type="entry name" value="GerE"/>
    <property type="match status" value="1"/>
</dbReference>
<dbReference type="PANTHER" id="PTHR45566:SF1">
    <property type="entry name" value="HTH-TYPE TRANSCRIPTIONAL REGULATOR YHJB-RELATED"/>
    <property type="match status" value="1"/>
</dbReference>
<dbReference type="InterPro" id="IPR016032">
    <property type="entry name" value="Sig_transdc_resp-reg_C-effctor"/>
</dbReference>
<protein>
    <submittedName>
        <fullName evidence="4">DNA-binding response regulator</fullName>
    </submittedName>
</protein>
<dbReference type="PROSITE" id="PS00622">
    <property type="entry name" value="HTH_LUXR_1"/>
    <property type="match status" value="1"/>
</dbReference>
<comment type="caution">
    <text evidence="4">The sequence shown here is derived from an EMBL/GenBank/DDBJ whole genome shotgun (WGS) entry which is preliminary data.</text>
</comment>
<dbReference type="GO" id="GO:0006355">
    <property type="term" value="P:regulation of DNA-templated transcription"/>
    <property type="evidence" value="ECO:0007669"/>
    <property type="project" value="InterPro"/>
</dbReference>
<name>A0A6N8FHV7_9BACI</name>
<dbReference type="SUPFAM" id="SSF46894">
    <property type="entry name" value="C-terminal effector domain of the bipartite response regulators"/>
    <property type="match status" value="1"/>
</dbReference>
<dbReference type="Proteomes" id="UP000469125">
    <property type="component" value="Unassembled WGS sequence"/>
</dbReference>
<keyword evidence="1" id="KW-0805">Transcription regulation</keyword>
<dbReference type="CDD" id="cd06170">
    <property type="entry name" value="LuxR_C_like"/>
    <property type="match status" value="1"/>
</dbReference>
<gene>
    <name evidence="4" type="ORF">GMD78_11690</name>
</gene>
<dbReference type="InterPro" id="IPR051015">
    <property type="entry name" value="EvgA-like"/>
</dbReference>
<keyword evidence="5" id="KW-1185">Reference proteome</keyword>
<sequence length="213" mass="24290">MAMGKISIIKEKDLVRDVVLEKLQEMLPEHILTAYNSDEFRLLRHDEHEADLMIIDMNTSINIIDAVHTYTERNVKIAVWSSELESDRLTELFRLGLHGYFYNGMEISELLFAIKTMLNGTQYIHPKLGAVLLNDYIKVTNRKPTRPSGILTEQEWNVLEHIVKGHNNGSIASSLFISANTVNNHVSSILKKLHVSDRTNAVILAVKNNWVTL</sequence>